<dbReference type="EMBL" id="CP014869">
    <property type="protein sequence ID" value="AMT92447.1"/>
    <property type="molecule type" value="Genomic_DNA"/>
</dbReference>
<protein>
    <submittedName>
        <fullName evidence="2">Uncharacterized protein</fullName>
    </submittedName>
</protein>
<gene>
    <name evidence="2" type="ORF">A2T55_00300</name>
</gene>
<name>A0A144LXY8_BRELN</name>
<dbReference type="AlphaFoldDB" id="A0A144LXY8"/>
<organism evidence="2 3">
    <name type="scientific">Brevibacterium linens</name>
    <dbReference type="NCBI Taxonomy" id="1703"/>
    <lineage>
        <taxon>Bacteria</taxon>
        <taxon>Bacillati</taxon>
        <taxon>Actinomycetota</taxon>
        <taxon>Actinomycetes</taxon>
        <taxon>Micrococcales</taxon>
        <taxon>Brevibacteriaceae</taxon>
        <taxon>Brevibacterium</taxon>
    </lineage>
</organism>
<accession>A0A144LXY8</accession>
<evidence type="ECO:0000256" key="1">
    <source>
        <dbReference type="SAM" id="MobiDB-lite"/>
    </source>
</evidence>
<sequence length="77" mass="7886">MPVRSAGEAADLSGEVDRSADAGSGYRGAAVAALEAEVEVRPSRCPFEDSAEIRIGVRTGAQVGIRVAPTIGFPTGR</sequence>
<dbReference type="Proteomes" id="UP000075950">
    <property type="component" value="Chromosome"/>
</dbReference>
<evidence type="ECO:0000313" key="3">
    <source>
        <dbReference type="Proteomes" id="UP000075950"/>
    </source>
</evidence>
<reference evidence="3" key="1">
    <citation type="submission" date="2016-03" db="EMBL/GenBank/DDBJ databases">
        <authorList>
            <person name="Ploux O."/>
        </authorList>
    </citation>
    <scope>NUCLEOTIDE SEQUENCE [LARGE SCALE GENOMIC DNA]</scope>
    <source>
        <strain evidence="3">BS258</strain>
    </source>
</reference>
<dbReference type="KEGG" id="bly:A2T55_00300"/>
<proteinExistence type="predicted"/>
<feature type="region of interest" description="Disordered" evidence="1">
    <location>
        <begin position="1"/>
        <end position="23"/>
    </location>
</feature>
<evidence type="ECO:0000313" key="2">
    <source>
        <dbReference type="EMBL" id="AMT92447.1"/>
    </source>
</evidence>